<dbReference type="SUPFAM" id="SSF53850">
    <property type="entry name" value="Periplasmic binding protein-like II"/>
    <property type="match status" value="1"/>
</dbReference>
<sequence length="318" mass="34601">MKKKWIWLYVFLLASMSALTACGGGDSAGDNSFLTIATGGQSGVYYPLGAAIGKLYEQELGAKSSIQATGASVENINLLDQDRAEMAIIMGDAATQAYEGLEPFEDKVESFQAVASLYPNFVQIVTTEESGIETMMDLKGKRVAIGAPNSGVELNARAILKAHGLSYEDFNEDFLSYAEAVDGMKNGTVDAAFVTSGLPNPSVTDLGTTKKVKVIPIEGKGMNKLQELYPYYSEATIPADTYGNKEEIQTASIMNLLVVQSDLDEETVYQWTQTLFENLEPIHRSHNAAKEIDFDTARENVPIPFHPGAEKYYEEAGQ</sequence>
<name>A0ABU1IKP2_9BACL</name>
<accession>A0ABU1IKP2</accession>
<dbReference type="Proteomes" id="UP001185012">
    <property type="component" value="Unassembled WGS sequence"/>
</dbReference>
<dbReference type="EMBL" id="JAVDQG010000001">
    <property type="protein sequence ID" value="MDR6224380.1"/>
    <property type="molecule type" value="Genomic_DNA"/>
</dbReference>
<protein>
    <submittedName>
        <fullName evidence="2">TRAP transporter TAXI family solute receptor</fullName>
    </submittedName>
</protein>
<reference evidence="2 3" key="1">
    <citation type="submission" date="2023-07" db="EMBL/GenBank/DDBJ databases">
        <title>Genomic Encyclopedia of Type Strains, Phase IV (KMG-IV): sequencing the most valuable type-strain genomes for metagenomic binning, comparative biology and taxonomic classification.</title>
        <authorList>
            <person name="Goeker M."/>
        </authorList>
    </citation>
    <scope>NUCLEOTIDE SEQUENCE [LARGE SCALE GENOMIC DNA]</scope>
    <source>
        <strain evidence="2 3">DSM 45903</strain>
    </source>
</reference>
<dbReference type="PANTHER" id="PTHR42941">
    <property type="entry name" value="SLL1037 PROTEIN"/>
    <property type="match status" value="1"/>
</dbReference>
<keyword evidence="3" id="KW-1185">Reference proteome</keyword>
<organism evidence="2 3">
    <name type="scientific">Desmospora profundinema</name>
    <dbReference type="NCBI Taxonomy" id="1571184"/>
    <lineage>
        <taxon>Bacteria</taxon>
        <taxon>Bacillati</taxon>
        <taxon>Bacillota</taxon>
        <taxon>Bacilli</taxon>
        <taxon>Bacillales</taxon>
        <taxon>Thermoactinomycetaceae</taxon>
        <taxon>Desmospora</taxon>
    </lineage>
</organism>
<evidence type="ECO:0000313" key="2">
    <source>
        <dbReference type="EMBL" id="MDR6224380.1"/>
    </source>
</evidence>
<feature type="chain" id="PRO_5045645893" evidence="1">
    <location>
        <begin position="21"/>
        <end position="318"/>
    </location>
</feature>
<evidence type="ECO:0000256" key="1">
    <source>
        <dbReference type="SAM" id="SignalP"/>
    </source>
</evidence>
<keyword evidence="1" id="KW-0732">Signal</keyword>
<dbReference type="InterPro" id="IPR011852">
    <property type="entry name" value="TRAP_TAXI"/>
</dbReference>
<gene>
    <name evidence="2" type="ORF">JOE21_000368</name>
</gene>
<dbReference type="NCBIfam" id="TIGR02122">
    <property type="entry name" value="TRAP_TAXI"/>
    <property type="match status" value="1"/>
</dbReference>
<comment type="caution">
    <text evidence="2">The sequence shown here is derived from an EMBL/GenBank/DDBJ whole genome shotgun (WGS) entry which is preliminary data.</text>
</comment>
<keyword evidence="2" id="KW-0675">Receptor</keyword>
<dbReference type="PANTHER" id="PTHR42941:SF1">
    <property type="entry name" value="SLL1037 PROTEIN"/>
    <property type="match status" value="1"/>
</dbReference>
<dbReference type="Pfam" id="PF16868">
    <property type="entry name" value="NMT1_3"/>
    <property type="match status" value="1"/>
</dbReference>
<proteinExistence type="predicted"/>
<feature type="signal peptide" evidence="1">
    <location>
        <begin position="1"/>
        <end position="20"/>
    </location>
</feature>
<dbReference type="PROSITE" id="PS51257">
    <property type="entry name" value="PROKAR_LIPOPROTEIN"/>
    <property type="match status" value="1"/>
</dbReference>
<dbReference type="CDD" id="cd13567">
    <property type="entry name" value="PBP2_TtGluBP"/>
    <property type="match status" value="1"/>
</dbReference>
<evidence type="ECO:0000313" key="3">
    <source>
        <dbReference type="Proteomes" id="UP001185012"/>
    </source>
</evidence>
<dbReference type="Gene3D" id="3.40.190.10">
    <property type="entry name" value="Periplasmic binding protein-like II"/>
    <property type="match status" value="2"/>
</dbReference>
<dbReference type="RefSeq" id="WP_309861651.1">
    <property type="nucleotide sequence ID" value="NZ_JAVDQG010000001.1"/>
</dbReference>